<evidence type="ECO:0000256" key="4">
    <source>
        <dbReference type="ARBA" id="ARBA00022764"/>
    </source>
</evidence>
<dbReference type="Pfam" id="PF14559">
    <property type="entry name" value="TPR_19"/>
    <property type="match status" value="1"/>
</dbReference>
<dbReference type="PANTHER" id="PTHR22726">
    <property type="entry name" value="METALLOENDOPEPTIDASE OMA1"/>
    <property type="match status" value="1"/>
</dbReference>
<evidence type="ECO:0000256" key="1">
    <source>
        <dbReference type="ARBA" id="ARBA00022670"/>
    </source>
</evidence>
<reference evidence="10 11" key="1">
    <citation type="journal article" date="2014" name="Int. J. Syst. Evol. Microbiol.">
        <title>Oceanisphaera profunda sp. nov., a marine bacterium isolated from deep-sea sediment, and emended description of the genus Oceanisphaera.</title>
        <authorList>
            <person name="Xu Z."/>
            <person name="Zhang X.Y."/>
            <person name="Su H.N."/>
            <person name="Yu Z.C."/>
            <person name="Liu C."/>
            <person name="Li H."/>
            <person name="Chen X.L."/>
            <person name="Song X.Y."/>
            <person name="Xie B.B."/>
            <person name="Qin Q.L."/>
            <person name="Zhou B.C."/>
            <person name="Shi M."/>
            <person name="Huang Y."/>
            <person name="Zhang Y.Z."/>
        </authorList>
    </citation>
    <scope>NUCLEOTIDE SEQUENCE [LARGE SCALE GENOMIC DNA]</scope>
    <source>
        <strain evidence="10 11">SM1222</strain>
    </source>
</reference>
<evidence type="ECO:0000256" key="5">
    <source>
        <dbReference type="ARBA" id="ARBA00022801"/>
    </source>
</evidence>
<dbReference type="Pfam" id="PF01435">
    <property type="entry name" value="Peptidase_M48"/>
    <property type="match status" value="1"/>
</dbReference>
<keyword evidence="6 8" id="KW-0862">Zinc</keyword>
<evidence type="ECO:0000313" key="10">
    <source>
        <dbReference type="EMBL" id="ART81887.1"/>
    </source>
</evidence>
<dbReference type="InterPro" id="IPR001915">
    <property type="entry name" value="Peptidase_M48"/>
</dbReference>
<dbReference type="CDD" id="cd07333">
    <property type="entry name" value="M48C_bepA_like"/>
    <property type="match status" value="1"/>
</dbReference>
<dbReference type="GO" id="GO:0051603">
    <property type="term" value="P:proteolysis involved in protein catabolic process"/>
    <property type="evidence" value="ECO:0007669"/>
    <property type="project" value="TreeGrafter"/>
</dbReference>
<dbReference type="Gene3D" id="1.25.40.10">
    <property type="entry name" value="Tetratricopeptide repeat domain"/>
    <property type="match status" value="1"/>
</dbReference>
<dbReference type="SUPFAM" id="SSF48452">
    <property type="entry name" value="TPR-like"/>
    <property type="match status" value="1"/>
</dbReference>
<evidence type="ECO:0000259" key="9">
    <source>
        <dbReference type="Pfam" id="PF01435"/>
    </source>
</evidence>
<feature type="active site" description="Proton donor" evidence="8">
    <location>
        <position position="198"/>
    </location>
</feature>
<feature type="active site" evidence="8">
    <location>
        <position position="130"/>
    </location>
</feature>
<dbReference type="RefSeq" id="WP_087034975.1">
    <property type="nucleotide sequence ID" value="NZ_CP021377.1"/>
</dbReference>
<feature type="domain" description="Peptidase M48" evidence="9">
    <location>
        <begin position="66"/>
        <end position="252"/>
    </location>
</feature>
<evidence type="ECO:0000256" key="6">
    <source>
        <dbReference type="ARBA" id="ARBA00022833"/>
    </source>
</evidence>
<dbReference type="InterPro" id="IPR051156">
    <property type="entry name" value="Mito/Outer_Membr_Metalloprot"/>
</dbReference>
<comment type="subcellular location">
    <subcellularLocation>
        <location evidence="8">Periplasm</location>
    </subcellularLocation>
</comment>
<dbReference type="Proteomes" id="UP000243937">
    <property type="component" value="Chromosome"/>
</dbReference>
<keyword evidence="1 8" id="KW-0645">Protease</keyword>
<organism evidence="10 11">
    <name type="scientific">Oceanisphaera profunda</name>
    <dbReference type="NCBI Taxonomy" id="1416627"/>
    <lineage>
        <taxon>Bacteria</taxon>
        <taxon>Pseudomonadati</taxon>
        <taxon>Pseudomonadota</taxon>
        <taxon>Gammaproteobacteria</taxon>
        <taxon>Aeromonadales</taxon>
        <taxon>Aeromonadaceae</taxon>
        <taxon>Oceanisphaera</taxon>
    </lineage>
</organism>
<comment type="cofactor">
    <cofactor evidence="8">
        <name>Zn(2+)</name>
        <dbReference type="ChEBI" id="CHEBI:29105"/>
    </cofactor>
    <text evidence="8">Binds 1 zinc ion per subunit.</text>
</comment>
<dbReference type="GO" id="GO:0042597">
    <property type="term" value="C:periplasmic space"/>
    <property type="evidence" value="ECO:0007669"/>
    <property type="project" value="UniProtKB-SubCell"/>
</dbReference>
<accession>A0A1Y0D3U4</accession>
<keyword evidence="2 8" id="KW-0479">Metal-binding</keyword>
<name>A0A1Y0D3U4_9GAMM</name>
<comment type="function">
    <text evidence="8">Functions as both a chaperone and a metalloprotease. Maintains the integrity of the outer membrane by promoting either the assembly or the elimination of outer membrane proteins, depending on their folding state.</text>
</comment>
<dbReference type="PANTHER" id="PTHR22726:SF1">
    <property type="entry name" value="METALLOENDOPEPTIDASE OMA1, MITOCHONDRIAL"/>
    <property type="match status" value="1"/>
</dbReference>
<gene>
    <name evidence="10" type="ORF">CBP31_03975</name>
</gene>
<feature type="chain" id="PRO_5013408097" description="Putative beta-barrel assembly-enhancing protease" evidence="8">
    <location>
        <begin position="23"/>
        <end position="481"/>
    </location>
</feature>
<protein>
    <recommendedName>
        <fullName evidence="8">Putative beta-barrel assembly-enhancing protease</fullName>
        <ecNumber evidence="8">3.4.-.-</ecNumber>
    </recommendedName>
</protein>
<sequence length="481" mass="53485" precursor="true">MGFHATRLALAFSLLFMAPTQAANGLPDIGTAGVSAMSIEREARFGQAFTRFARANQPVIDDPVLNEYVTDLGLQLLSQADAVRFPFRFLLINDDTINASAFLGGVVQLHTGLFLYAENESELASVIAHEITHVTQRHIARYLEAQSRSTPLTVAGLVGSVALALVSPQAGMAALQTTLGLKMQSAINYTRDNELEADRIGLRLLSNAGFNPDSMASFFQKLADKYQFASTPPPMLLTHPLPTSRIAEARSRAQDYPKSQHPASLDFQLAKARVMVRFQRNSGNELHLFFEQKAKQTNGAWQTDAARYGQALALLKINKEDLARPLLNELASRHRNNIFILDALTDLDNAQDKHQAAITRLQQAQQHLPNNQVVMINLADSMLQAGRYAEAVTLLDNYLRRNPENPLAWELIAQAYRPLSDESAFRQAQAEVAALKGRYDLAVDQMEIAANLSKDSMQRARLGARLVQLRQQQQEWEELRK</sequence>
<dbReference type="Gene3D" id="3.30.2010.10">
    <property type="entry name" value="Metalloproteases ('zincins'), catalytic domain"/>
    <property type="match status" value="1"/>
</dbReference>
<evidence type="ECO:0000256" key="8">
    <source>
        <dbReference type="HAMAP-Rule" id="MF_00997"/>
    </source>
</evidence>
<dbReference type="GO" id="GO:0008270">
    <property type="term" value="F:zinc ion binding"/>
    <property type="evidence" value="ECO:0007669"/>
    <property type="project" value="UniProtKB-UniRule"/>
</dbReference>
<dbReference type="InterPro" id="IPR011990">
    <property type="entry name" value="TPR-like_helical_dom_sf"/>
</dbReference>
<comment type="similarity">
    <text evidence="8">Belongs to the peptidase M48 family. BepA subfamily.</text>
</comment>
<keyword evidence="5 8" id="KW-0378">Hydrolase</keyword>
<dbReference type="GO" id="GO:0016020">
    <property type="term" value="C:membrane"/>
    <property type="evidence" value="ECO:0007669"/>
    <property type="project" value="InterPro"/>
</dbReference>
<feature type="binding site" evidence="8">
    <location>
        <position position="194"/>
    </location>
    <ligand>
        <name>Zn(2+)</name>
        <dbReference type="ChEBI" id="CHEBI:29105"/>
        <note>catalytic</note>
    </ligand>
</feature>
<evidence type="ECO:0000256" key="7">
    <source>
        <dbReference type="ARBA" id="ARBA00023049"/>
    </source>
</evidence>
<dbReference type="OrthoDB" id="9810445at2"/>
<evidence type="ECO:0000256" key="3">
    <source>
        <dbReference type="ARBA" id="ARBA00022729"/>
    </source>
</evidence>
<feature type="binding site" evidence="8">
    <location>
        <position position="133"/>
    </location>
    <ligand>
        <name>Zn(2+)</name>
        <dbReference type="ChEBI" id="CHEBI:29105"/>
        <note>catalytic</note>
    </ligand>
</feature>
<dbReference type="EMBL" id="CP021377">
    <property type="protein sequence ID" value="ART81887.1"/>
    <property type="molecule type" value="Genomic_DNA"/>
</dbReference>
<dbReference type="KEGG" id="opf:CBP31_03975"/>
<dbReference type="HAMAP" id="MF_00997">
    <property type="entry name" value="Protease_BepA"/>
    <property type="match status" value="1"/>
</dbReference>
<proteinExistence type="inferred from homology"/>
<feature type="signal peptide" evidence="8">
    <location>
        <begin position="1"/>
        <end position="22"/>
    </location>
</feature>
<keyword evidence="3 8" id="KW-0732">Signal</keyword>
<dbReference type="InterPro" id="IPR030873">
    <property type="entry name" value="Protease_BepA"/>
</dbReference>
<keyword evidence="7 8" id="KW-0482">Metalloprotease</keyword>
<dbReference type="AlphaFoldDB" id="A0A1Y0D3U4"/>
<feature type="binding site" evidence="8">
    <location>
        <position position="129"/>
    </location>
    <ligand>
        <name>Zn(2+)</name>
        <dbReference type="ChEBI" id="CHEBI:29105"/>
        <note>catalytic</note>
    </ligand>
</feature>
<evidence type="ECO:0000313" key="11">
    <source>
        <dbReference type="Proteomes" id="UP000243937"/>
    </source>
</evidence>
<keyword evidence="4 8" id="KW-0574">Periplasm</keyword>
<keyword evidence="11" id="KW-1185">Reference proteome</keyword>
<dbReference type="EC" id="3.4.-.-" evidence="8"/>
<dbReference type="GO" id="GO:0004222">
    <property type="term" value="F:metalloendopeptidase activity"/>
    <property type="evidence" value="ECO:0007669"/>
    <property type="project" value="InterPro"/>
</dbReference>
<evidence type="ECO:0000256" key="2">
    <source>
        <dbReference type="ARBA" id="ARBA00022723"/>
    </source>
</evidence>